<name>A0A427Y0T4_9TREE</name>
<evidence type="ECO:0000256" key="1">
    <source>
        <dbReference type="SAM" id="MobiDB-lite"/>
    </source>
</evidence>
<evidence type="ECO:0000259" key="2">
    <source>
        <dbReference type="PROSITE" id="PS51192"/>
    </source>
</evidence>
<sequence length="661" mass="71833">MATRNALLACRGLPSRAVTASRFSCAVPLVRASARWVQTQATASDSAAPSSSTSTSAQPASSISFADITASYASSSKIVDGVVEPVVEASTTVAVEPTLEANETTTDAVNPAVETNVEANETTGDAQGVGADDTDPDRARFRDAVDVWRRAGLPRDVARKLANHFPEIQRPTPAQRAFLLSLGRGDVDIYYKDYMGQGKTFSLVLGALTVVNKSSKQVVLFVPTRHLVQQVGALFDILGPEHKVHASVLDPLKMDWNAQVVITTPTIFNDAPPKPKSLPNLSHIFLDEPDTMLGPLPARGTDERRLVRHPINLHPPHIVKALNKLLRIFEEQDGPRYLGKTKKGILNFNSRLPIRTVWASATLNSELRRLTFGRGWVRAGNEKQNKSSGIIDLDFTHTASQRQLDVRAGFEEMGQITDIPAHRAPRITKPRNHVFVVDRAGDVHPLDMSEPAYGQSGQQTKGEVAATVMEALALLHTTSPPPPGTFALALMPNQGSIKNIDSELGSLGVFTIPLVPEIMAEGIEPPSGDEPTPLLLAQRSAVPGLHLKNLHTVYLLNGLDMATLSPHQREYKGKQLRQTFYDIVTGRLGRMGALNPVPGRPQRVISIVEEYSEEHVALHNLFAPLTPLAGGRPAPSFHLSKWDGPANLNSRDENEAADWVN</sequence>
<dbReference type="AlphaFoldDB" id="A0A427Y0T4"/>
<dbReference type="GO" id="GO:0005524">
    <property type="term" value="F:ATP binding"/>
    <property type="evidence" value="ECO:0007669"/>
    <property type="project" value="InterPro"/>
</dbReference>
<feature type="region of interest" description="Disordered" evidence="1">
    <location>
        <begin position="641"/>
        <end position="661"/>
    </location>
</feature>
<dbReference type="STRING" id="105984.A0A427Y0T4"/>
<dbReference type="GeneID" id="39590813"/>
<dbReference type="EMBL" id="RSCE01000003">
    <property type="protein sequence ID" value="RSH84746.1"/>
    <property type="molecule type" value="Genomic_DNA"/>
</dbReference>
<evidence type="ECO:0000313" key="4">
    <source>
        <dbReference type="Proteomes" id="UP000279236"/>
    </source>
</evidence>
<dbReference type="RefSeq" id="XP_028478194.1">
    <property type="nucleotide sequence ID" value="XM_028621742.1"/>
</dbReference>
<dbReference type="Proteomes" id="UP000279236">
    <property type="component" value="Unassembled WGS sequence"/>
</dbReference>
<evidence type="ECO:0000313" key="3">
    <source>
        <dbReference type="EMBL" id="RSH84746.1"/>
    </source>
</evidence>
<proteinExistence type="predicted"/>
<reference evidence="3 4" key="1">
    <citation type="submission" date="2018-11" db="EMBL/GenBank/DDBJ databases">
        <title>Genome sequence of Apiotrichum porosum DSM 27194.</title>
        <authorList>
            <person name="Aliyu H."/>
            <person name="Gorte O."/>
            <person name="Ochsenreither K."/>
        </authorList>
    </citation>
    <scope>NUCLEOTIDE SEQUENCE [LARGE SCALE GENOMIC DNA]</scope>
    <source>
        <strain evidence="3 4">DSM 27194</strain>
    </source>
</reference>
<dbReference type="SUPFAM" id="SSF52540">
    <property type="entry name" value="P-loop containing nucleoside triphosphate hydrolases"/>
    <property type="match status" value="1"/>
</dbReference>
<dbReference type="InterPro" id="IPR014001">
    <property type="entry name" value="Helicase_ATP-bd"/>
</dbReference>
<gene>
    <name evidence="3" type="ORF">EHS24_006270</name>
</gene>
<dbReference type="Pfam" id="PF00270">
    <property type="entry name" value="DEAD"/>
    <property type="match status" value="1"/>
</dbReference>
<dbReference type="PROSITE" id="PS51192">
    <property type="entry name" value="HELICASE_ATP_BIND_1"/>
    <property type="match status" value="1"/>
</dbReference>
<accession>A0A427Y0T4</accession>
<dbReference type="InterPro" id="IPR027417">
    <property type="entry name" value="P-loop_NTPase"/>
</dbReference>
<dbReference type="GO" id="GO:0003676">
    <property type="term" value="F:nucleic acid binding"/>
    <property type="evidence" value="ECO:0007669"/>
    <property type="project" value="InterPro"/>
</dbReference>
<feature type="domain" description="Helicase ATP-binding" evidence="2">
    <location>
        <begin position="180"/>
        <end position="307"/>
    </location>
</feature>
<protein>
    <recommendedName>
        <fullName evidence="2">Helicase ATP-binding domain-containing protein</fullName>
    </recommendedName>
</protein>
<keyword evidence="4" id="KW-1185">Reference proteome</keyword>
<dbReference type="OrthoDB" id="10256233at2759"/>
<dbReference type="SMART" id="SM00487">
    <property type="entry name" value="DEXDc"/>
    <property type="match status" value="1"/>
</dbReference>
<organism evidence="3 4">
    <name type="scientific">Apiotrichum porosum</name>
    <dbReference type="NCBI Taxonomy" id="105984"/>
    <lineage>
        <taxon>Eukaryota</taxon>
        <taxon>Fungi</taxon>
        <taxon>Dikarya</taxon>
        <taxon>Basidiomycota</taxon>
        <taxon>Agaricomycotina</taxon>
        <taxon>Tremellomycetes</taxon>
        <taxon>Trichosporonales</taxon>
        <taxon>Trichosporonaceae</taxon>
        <taxon>Apiotrichum</taxon>
    </lineage>
</organism>
<comment type="caution">
    <text evidence="3">The sequence shown here is derived from an EMBL/GenBank/DDBJ whole genome shotgun (WGS) entry which is preliminary data.</text>
</comment>
<dbReference type="Gene3D" id="3.40.50.300">
    <property type="entry name" value="P-loop containing nucleotide triphosphate hydrolases"/>
    <property type="match status" value="1"/>
</dbReference>
<dbReference type="InterPro" id="IPR011545">
    <property type="entry name" value="DEAD/DEAH_box_helicase_dom"/>
</dbReference>